<dbReference type="Proteomes" id="UP000541444">
    <property type="component" value="Unassembled WGS sequence"/>
</dbReference>
<feature type="region of interest" description="Disordered" evidence="1">
    <location>
        <begin position="195"/>
        <end position="242"/>
    </location>
</feature>
<proteinExistence type="predicted"/>
<reference evidence="2 3" key="1">
    <citation type="journal article" date="2020" name="IScience">
        <title>Genome Sequencing of the Endangered Kingdonia uniflora (Circaeasteraceae, Ranunculales) Reveals Potential Mechanisms of Evolutionary Specialization.</title>
        <authorList>
            <person name="Sun Y."/>
            <person name="Deng T."/>
            <person name="Zhang A."/>
            <person name="Moore M.J."/>
            <person name="Landis J.B."/>
            <person name="Lin N."/>
            <person name="Zhang H."/>
            <person name="Zhang X."/>
            <person name="Huang J."/>
            <person name="Zhang X."/>
            <person name="Sun H."/>
            <person name="Wang H."/>
        </authorList>
    </citation>
    <scope>NUCLEOTIDE SEQUENCE [LARGE SCALE GENOMIC DNA]</scope>
    <source>
        <strain evidence="2">TB1705</strain>
        <tissue evidence="2">Leaf</tissue>
    </source>
</reference>
<evidence type="ECO:0000313" key="3">
    <source>
        <dbReference type="Proteomes" id="UP000541444"/>
    </source>
</evidence>
<evidence type="ECO:0000313" key="2">
    <source>
        <dbReference type="EMBL" id="KAF6135297.1"/>
    </source>
</evidence>
<gene>
    <name evidence="2" type="ORF">GIB67_023782</name>
</gene>
<protein>
    <submittedName>
        <fullName evidence="2">Uncharacterized protein</fullName>
    </submittedName>
</protein>
<name>A0A7J7KY84_9MAGN</name>
<accession>A0A7J7KY84</accession>
<dbReference type="PANTHER" id="PTHR46855:SF1">
    <property type="entry name" value="GATA TRANSCRIPTION FACTOR 26"/>
    <property type="match status" value="1"/>
</dbReference>
<dbReference type="EMBL" id="JACGCM010002800">
    <property type="protein sequence ID" value="KAF6135297.1"/>
    <property type="molecule type" value="Genomic_DNA"/>
</dbReference>
<dbReference type="InterPro" id="IPR044589">
    <property type="entry name" value="GATA26/27"/>
</dbReference>
<sequence>MLTETVHCGDLYMEPIRFLQLNTDGVAAGYPGHVGYGPVKSSLLDFHIPTKKRSRTVRHSLSPFELLRRDLINVYQQDSSFHSASLEEVLLYESGDPTYSSEIVYGSYLLKSQSASSKEEESAASSPVVENKIACMNKSQMGSSCNEVSSTQAGLSLESMVNSVVSDRDAYDKHSPRISNNVELSHKEVFEPGKEISSLSAKRPLDPPYPPQALGSNYGTGKDFKRPKEGTFLPMPSSALKP</sequence>
<comment type="caution">
    <text evidence="2">The sequence shown here is derived from an EMBL/GenBank/DDBJ whole genome shotgun (WGS) entry which is preliminary data.</text>
</comment>
<dbReference type="AlphaFoldDB" id="A0A7J7KY84"/>
<keyword evidence="3" id="KW-1185">Reference proteome</keyword>
<organism evidence="2 3">
    <name type="scientific">Kingdonia uniflora</name>
    <dbReference type="NCBI Taxonomy" id="39325"/>
    <lineage>
        <taxon>Eukaryota</taxon>
        <taxon>Viridiplantae</taxon>
        <taxon>Streptophyta</taxon>
        <taxon>Embryophyta</taxon>
        <taxon>Tracheophyta</taxon>
        <taxon>Spermatophyta</taxon>
        <taxon>Magnoliopsida</taxon>
        <taxon>Ranunculales</taxon>
        <taxon>Circaeasteraceae</taxon>
        <taxon>Kingdonia</taxon>
    </lineage>
</organism>
<dbReference type="PANTHER" id="PTHR46855">
    <property type="entry name" value="OSJNBB0038F03.10 PROTEIN"/>
    <property type="match status" value="1"/>
</dbReference>
<evidence type="ECO:0000256" key="1">
    <source>
        <dbReference type="SAM" id="MobiDB-lite"/>
    </source>
</evidence>
<dbReference type="OrthoDB" id="989076at2759"/>